<protein>
    <submittedName>
        <fullName evidence="1">Uncharacterized protein</fullName>
    </submittedName>
</protein>
<keyword evidence="2" id="KW-1185">Reference proteome</keyword>
<comment type="caution">
    <text evidence="1">The sequence shown here is derived from an EMBL/GenBank/DDBJ whole genome shotgun (WGS) entry which is preliminary data.</text>
</comment>
<dbReference type="EMBL" id="MU003516">
    <property type="protein sequence ID" value="KAF2468392.1"/>
    <property type="molecule type" value="Genomic_DNA"/>
</dbReference>
<reference evidence="1" key="1">
    <citation type="journal article" date="2020" name="Stud. Mycol.">
        <title>101 Dothideomycetes genomes: a test case for predicting lifestyles and emergence of pathogens.</title>
        <authorList>
            <person name="Haridas S."/>
            <person name="Albert R."/>
            <person name="Binder M."/>
            <person name="Bloem J."/>
            <person name="Labutti K."/>
            <person name="Salamov A."/>
            <person name="Andreopoulos B."/>
            <person name="Baker S."/>
            <person name="Barry K."/>
            <person name="Bills G."/>
            <person name="Bluhm B."/>
            <person name="Cannon C."/>
            <person name="Castanera R."/>
            <person name="Culley D."/>
            <person name="Daum C."/>
            <person name="Ezra D."/>
            <person name="Gonzalez J."/>
            <person name="Henrissat B."/>
            <person name="Kuo A."/>
            <person name="Liang C."/>
            <person name="Lipzen A."/>
            <person name="Lutzoni F."/>
            <person name="Magnuson J."/>
            <person name="Mondo S."/>
            <person name="Nolan M."/>
            <person name="Ohm R."/>
            <person name="Pangilinan J."/>
            <person name="Park H.-J."/>
            <person name="Ramirez L."/>
            <person name="Alfaro M."/>
            <person name="Sun H."/>
            <person name="Tritt A."/>
            <person name="Yoshinaga Y."/>
            <person name="Zwiers L.-H."/>
            <person name="Turgeon B."/>
            <person name="Goodwin S."/>
            <person name="Spatafora J."/>
            <person name="Crous P."/>
            <person name="Grigoriev I."/>
        </authorList>
    </citation>
    <scope>NUCLEOTIDE SEQUENCE</scope>
    <source>
        <strain evidence="1">ATCC 200398</strain>
    </source>
</reference>
<evidence type="ECO:0000313" key="2">
    <source>
        <dbReference type="Proteomes" id="UP000799755"/>
    </source>
</evidence>
<organism evidence="1 2">
    <name type="scientific">Lindgomyces ingoldianus</name>
    <dbReference type="NCBI Taxonomy" id="673940"/>
    <lineage>
        <taxon>Eukaryota</taxon>
        <taxon>Fungi</taxon>
        <taxon>Dikarya</taxon>
        <taxon>Ascomycota</taxon>
        <taxon>Pezizomycotina</taxon>
        <taxon>Dothideomycetes</taxon>
        <taxon>Pleosporomycetidae</taxon>
        <taxon>Pleosporales</taxon>
        <taxon>Lindgomycetaceae</taxon>
        <taxon>Lindgomyces</taxon>
    </lineage>
</organism>
<dbReference type="Proteomes" id="UP000799755">
    <property type="component" value="Unassembled WGS sequence"/>
</dbReference>
<accession>A0ACB6QNE2</accession>
<proteinExistence type="predicted"/>
<name>A0ACB6QNE2_9PLEO</name>
<evidence type="ECO:0000313" key="1">
    <source>
        <dbReference type="EMBL" id="KAF2468392.1"/>
    </source>
</evidence>
<sequence>MDLLSCCLKDFGKIVTEISFKTLNHDGIEGEFVLDEEFWTRSLFFRPSTGAIIAAKKHVVAELNKMKGFSELSKLFRLTATKNGYFLRLPYFAPETVEKILGLPFGDMTVRNKLDALKQRKEGENSGELYTSHDLAPIFGAVVEINAESYSPFKDEWRLRMARASVNAAELAWDLMGSSITRESTLCGCIIWGYISNENVDRG</sequence>
<gene>
    <name evidence="1" type="ORF">BDR25DRAFT_357716</name>
</gene>